<dbReference type="Proteomes" id="UP001597369">
    <property type="component" value="Unassembled WGS sequence"/>
</dbReference>
<keyword evidence="8" id="KW-1185">Reference proteome</keyword>
<keyword evidence="6" id="KW-0694">RNA-binding</keyword>
<dbReference type="PANTHER" id="PTHR11560">
    <property type="entry name" value="39S RIBOSOMAL PROTEIN L10, MITOCHONDRIAL"/>
    <property type="match status" value="1"/>
</dbReference>
<evidence type="ECO:0000256" key="3">
    <source>
        <dbReference type="ARBA" id="ARBA00022980"/>
    </source>
</evidence>
<accession>A0ABW4WZG2</accession>
<comment type="subunit">
    <text evidence="6">Part of the ribosomal stalk of the 50S ribosomal subunit. The N-terminus interacts with L11 and the large rRNA to form the base of the stalk. The C-terminus forms an elongated spine to which L12 dimers bind in a sequential fashion forming a multimeric L10(L12)X complex.</text>
</comment>
<comment type="function">
    <text evidence="1 6">Forms part of the ribosomal stalk, playing a central role in the interaction of the ribosome with GTP-bound translation factors.</text>
</comment>
<dbReference type="RefSeq" id="WP_229961795.1">
    <property type="nucleotide sequence ID" value="NZ_JAJJWI010000015.1"/>
</dbReference>
<dbReference type="Pfam" id="PF00466">
    <property type="entry name" value="Ribosomal_L10"/>
    <property type="match status" value="1"/>
</dbReference>
<dbReference type="NCBIfam" id="NF000955">
    <property type="entry name" value="PRK00099.1-1"/>
    <property type="match status" value="1"/>
</dbReference>
<dbReference type="HAMAP" id="MF_00362">
    <property type="entry name" value="Ribosomal_uL10"/>
    <property type="match status" value="1"/>
</dbReference>
<dbReference type="Gene3D" id="6.10.250.290">
    <property type="match status" value="1"/>
</dbReference>
<dbReference type="CDD" id="cd05797">
    <property type="entry name" value="Ribosomal_L10"/>
    <property type="match status" value="1"/>
</dbReference>
<name>A0ABW4WZG2_9BACT</name>
<keyword evidence="3 6" id="KW-0689">Ribosomal protein</keyword>
<reference evidence="8" key="1">
    <citation type="journal article" date="2019" name="Int. J. Syst. Evol. Microbiol.">
        <title>The Global Catalogue of Microorganisms (GCM) 10K type strain sequencing project: providing services to taxonomists for standard genome sequencing and annotation.</title>
        <authorList>
            <consortium name="The Broad Institute Genomics Platform"/>
            <consortium name="The Broad Institute Genome Sequencing Center for Infectious Disease"/>
            <person name="Wu L."/>
            <person name="Ma J."/>
        </authorList>
    </citation>
    <scope>NUCLEOTIDE SEQUENCE [LARGE SCALE GENOMIC DNA]</scope>
    <source>
        <strain evidence="8">JCM 16545</strain>
    </source>
</reference>
<evidence type="ECO:0000313" key="7">
    <source>
        <dbReference type="EMBL" id="MFD2067080.1"/>
    </source>
</evidence>
<dbReference type="InterPro" id="IPR022973">
    <property type="entry name" value="Ribosomal_uL10_bac"/>
</dbReference>
<sequence length="174" mass="18866">MTREEKEIIVKDLSEKLANTNYFYITDASTMSVASINQFRRMAFDRGLEYKVFKNTLIKKALDTLDADTSALEDVLKGSSGIVFSAEAGNAPAKLIKDFRKKGNTLPLLKGAFIDAGVYIGDNQLDTLTSIKSKDELIGDIIGLLQSPAKNVVSALQSSGGKLAGILKTLSEKE</sequence>
<protein>
    <recommendedName>
        <fullName evidence="5 6">Large ribosomal subunit protein uL10</fullName>
    </recommendedName>
</protein>
<evidence type="ECO:0000256" key="1">
    <source>
        <dbReference type="ARBA" id="ARBA00002633"/>
    </source>
</evidence>
<evidence type="ECO:0000256" key="4">
    <source>
        <dbReference type="ARBA" id="ARBA00023274"/>
    </source>
</evidence>
<evidence type="ECO:0000313" key="8">
    <source>
        <dbReference type="Proteomes" id="UP001597369"/>
    </source>
</evidence>
<evidence type="ECO:0000256" key="6">
    <source>
        <dbReference type="HAMAP-Rule" id="MF_00362"/>
    </source>
</evidence>
<gene>
    <name evidence="6 7" type="primary">rplJ</name>
    <name evidence="7" type="ORF">ACFSKU_09305</name>
</gene>
<dbReference type="Gene3D" id="3.30.70.1730">
    <property type="match status" value="1"/>
</dbReference>
<dbReference type="InterPro" id="IPR043141">
    <property type="entry name" value="Ribosomal_uL10-like_sf"/>
</dbReference>
<dbReference type="SUPFAM" id="SSF160369">
    <property type="entry name" value="Ribosomal protein L10-like"/>
    <property type="match status" value="1"/>
</dbReference>
<evidence type="ECO:0000256" key="5">
    <source>
        <dbReference type="ARBA" id="ARBA00035202"/>
    </source>
</evidence>
<keyword evidence="6" id="KW-0699">rRNA-binding</keyword>
<evidence type="ECO:0000256" key="2">
    <source>
        <dbReference type="ARBA" id="ARBA00008889"/>
    </source>
</evidence>
<dbReference type="InterPro" id="IPR047865">
    <property type="entry name" value="Ribosomal_uL10_bac_type"/>
</dbReference>
<dbReference type="InterPro" id="IPR001790">
    <property type="entry name" value="Ribosomal_uL10"/>
</dbReference>
<organism evidence="7 8">
    <name type="scientific">Pontibacter silvestris</name>
    <dbReference type="NCBI Taxonomy" id="2305183"/>
    <lineage>
        <taxon>Bacteria</taxon>
        <taxon>Pseudomonadati</taxon>
        <taxon>Bacteroidota</taxon>
        <taxon>Cytophagia</taxon>
        <taxon>Cytophagales</taxon>
        <taxon>Hymenobacteraceae</taxon>
        <taxon>Pontibacter</taxon>
    </lineage>
</organism>
<comment type="caution">
    <text evidence="7">The sequence shown here is derived from an EMBL/GenBank/DDBJ whole genome shotgun (WGS) entry which is preliminary data.</text>
</comment>
<keyword evidence="4 6" id="KW-0687">Ribonucleoprotein</keyword>
<dbReference type="EMBL" id="JBHUHV010000028">
    <property type="protein sequence ID" value="MFD2067080.1"/>
    <property type="molecule type" value="Genomic_DNA"/>
</dbReference>
<dbReference type="GO" id="GO:0005840">
    <property type="term" value="C:ribosome"/>
    <property type="evidence" value="ECO:0007669"/>
    <property type="project" value="UniProtKB-KW"/>
</dbReference>
<comment type="similarity">
    <text evidence="2 6">Belongs to the universal ribosomal protein uL10 family.</text>
</comment>
<proteinExistence type="inferred from homology"/>